<dbReference type="Pfam" id="PF00201">
    <property type="entry name" value="UDPGT"/>
    <property type="match status" value="2"/>
</dbReference>
<evidence type="ECO:0000256" key="1">
    <source>
        <dbReference type="ARBA" id="ARBA00009995"/>
    </source>
</evidence>
<dbReference type="AlphaFoldDB" id="A0A7R9CLB2"/>
<dbReference type="FunFam" id="3.40.50.2000:FF:000050">
    <property type="entry name" value="UDP-glucuronosyltransferase"/>
    <property type="match status" value="2"/>
</dbReference>
<keyword evidence="3" id="KW-0808">Transferase</keyword>
<keyword evidence="2" id="KW-0328">Glycosyltransferase</keyword>
<evidence type="ECO:0000256" key="4">
    <source>
        <dbReference type="SAM" id="Phobius"/>
    </source>
</evidence>
<evidence type="ECO:0000256" key="2">
    <source>
        <dbReference type="ARBA" id="ARBA00022676"/>
    </source>
</evidence>
<dbReference type="SUPFAM" id="SSF53756">
    <property type="entry name" value="UDP-Glycosyltransferase/glycogen phosphorylase"/>
    <property type="match status" value="2"/>
</dbReference>
<keyword evidence="4" id="KW-0472">Membrane</keyword>
<sequence>MVTPGPEVPRSIPSAANSACEAVGLKQNQNQPLVTLIGIYIQHVGTANILGLLPMPSPSHHIWNRSLMLALAEQGHNITVFTPDSEKKPRLNYKQIIIEDMYKDNMNFTGFGDLNVYQGVIQLFDFGYDLSAQVLSSKAAKKLSSLANTEKYDLIIVDLTSLECVQGYIHKFGSPPVIGITAYSHPVWTSYATGNPHNPAYFPEITLPFSNRMTFKERLQNFFLHAITMMYRNIYYMNRVDKISRAYFGDDTPHIGSFERNMSIIMVNTHFSFDYPQPHVPAIIPVGGLHLKPAQDLPQDLKKLMDEAENGFIFFSLGSNIRSDTLSEEKRKVFLKAFAALRCKVFWKWESDHLPGQPSNVEARKWLPQNDILDHPNIRLFITHAGLLSTQEAIYHGVPILGVPFFADQYTNINKAKDHGFGEKVDFATLTTEILLAKIQKILQNSSYKQSAERISRLFKDQPETPLQKAIFWTEYVLRNNGAHHLRSSSADMPWYQYLLLDVIAVLATGKFSLTDKQNRRTYKEPPITHSFVKTKNRHLLLAKHVGTANILALLQIPSPSHHIWNRSLMLKLSERGHNVTVFSGDIEKNPGPSYKQIIIENLYEDTNTNYTWFSDLNVYQGVLEVFVWCENLCQKLLSSKAAKKLSSLANTEKFDLIIVDITGMECVLGYIHKFGSPPVIGITAYSHPVWTSYATGNPHNPAYFPEITLPFSNRMTFKERLQNFMLHAFTIISRNYYYMDRFDKQSRAYFGDKMPYVGSYETNLSIIMVNTHFSFDYPQPHVPAIIPVGGLHLKPAQDLPQDLKKLMDEAENGFIFFSLGSNLRSDMLSEDKRKVFLKAFAALRCKVFWKWESDHLPGQPSNVEVRKWLPQNDILGHPNIRLFITHAGLLSTQEAIYHGVPILGVPFFADQYTNINKAKDHGFGEKVDFATLTTEILLAKIQKILQNSSYKQSAERISRLFKDQPETPLQRAIFWTEYVLRNNGAHHLRSSSADMPWYQYLLLDVIAVLATGVILVLLLSQVTPILMCSLVIKPSKGYVAICNQSRVKVFSTGYPVFFGDRSLRNGCLVLKLEETSFQHVLWINLFHTKKIENHVICEMKCRKNGVSLSLYNITPGARTNFLINHQYYNPSIILPTPSGSSRHLNVFSGCKPSEFLAVKLSRSRDEQRRPNLEEIHQHWGGEGMGESATLNAPTETPALISHHQQSRMLQD</sequence>
<dbReference type="Gene3D" id="3.40.50.2000">
    <property type="entry name" value="Glycogen Phosphorylase B"/>
    <property type="match status" value="2"/>
</dbReference>
<protein>
    <recommendedName>
        <fullName evidence="6">UDP-glycosyltransferase</fullName>
    </recommendedName>
</protein>
<gene>
    <name evidence="5" type="ORF">TCEB3V08_LOCUS3808</name>
</gene>
<dbReference type="PROSITE" id="PS00375">
    <property type="entry name" value="UDPGT"/>
    <property type="match status" value="2"/>
</dbReference>
<accession>A0A7R9CLB2</accession>
<dbReference type="PANTHER" id="PTHR48043:SF159">
    <property type="entry name" value="EG:EG0003.4 PROTEIN-RELATED"/>
    <property type="match status" value="1"/>
</dbReference>
<reference evidence="5" key="1">
    <citation type="submission" date="2020-11" db="EMBL/GenBank/DDBJ databases">
        <authorList>
            <person name="Tran Van P."/>
        </authorList>
    </citation>
    <scope>NUCLEOTIDE SEQUENCE</scope>
</reference>
<dbReference type="InterPro" id="IPR035595">
    <property type="entry name" value="UDP_glycos_trans_CS"/>
</dbReference>
<keyword evidence="4" id="KW-1133">Transmembrane helix</keyword>
<dbReference type="InterPro" id="IPR002213">
    <property type="entry name" value="UDP_glucos_trans"/>
</dbReference>
<keyword evidence="4" id="KW-0812">Transmembrane</keyword>
<comment type="similarity">
    <text evidence="1">Belongs to the UDP-glycosyltransferase family.</text>
</comment>
<feature type="transmembrane region" description="Helical" evidence="4">
    <location>
        <begin position="998"/>
        <end position="1020"/>
    </location>
</feature>
<dbReference type="PANTHER" id="PTHR48043">
    <property type="entry name" value="EG:EG0003.4 PROTEIN-RELATED"/>
    <property type="match status" value="1"/>
</dbReference>
<organism evidence="5">
    <name type="scientific">Timema cristinae</name>
    <name type="common">Walking stick</name>
    <dbReference type="NCBI Taxonomy" id="61476"/>
    <lineage>
        <taxon>Eukaryota</taxon>
        <taxon>Metazoa</taxon>
        <taxon>Ecdysozoa</taxon>
        <taxon>Arthropoda</taxon>
        <taxon>Hexapoda</taxon>
        <taxon>Insecta</taxon>
        <taxon>Pterygota</taxon>
        <taxon>Neoptera</taxon>
        <taxon>Polyneoptera</taxon>
        <taxon>Phasmatodea</taxon>
        <taxon>Timematodea</taxon>
        <taxon>Timematoidea</taxon>
        <taxon>Timematidae</taxon>
        <taxon>Timema</taxon>
    </lineage>
</organism>
<dbReference type="InterPro" id="IPR050271">
    <property type="entry name" value="UDP-glycosyltransferase"/>
</dbReference>
<evidence type="ECO:0000256" key="3">
    <source>
        <dbReference type="ARBA" id="ARBA00022679"/>
    </source>
</evidence>
<dbReference type="EMBL" id="OC317435">
    <property type="protein sequence ID" value="CAD7396842.1"/>
    <property type="molecule type" value="Genomic_DNA"/>
</dbReference>
<dbReference type="GO" id="GO:0008194">
    <property type="term" value="F:UDP-glycosyltransferase activity"/>
    <property type="evidence" value="ECO:0007669"/>
    <property type="project" value="InterPro"/>
</dbReference>
<dbReference type="CDD" id="cd03784">
    <property type="entry name" value="GT1_Gtf-like"/>
    <property type="match status" value="2"/>
</dbReference>
<name>A0A7R9CLB2_TIMCR</name>
<evidence type="ECO:0000313" key="5">
    <source>
        <dbReference type="EMBL" id="CAD7396842.1"/>
    </source>
</evidence>
<proteinExistence type="inferred from homology"/>
<evidence type="ECO:0008006" key="6">
    <source>
        <dbReference type="Google" id="ProtNLM"/>
    </source>
</evidence>